<organism evidence="3 4">
    <name type="scientific">Rhabdobacter roseus</name>
    <dbReference type="NCBI Taxonomy" id="1655419"/>
    <lineage>
        <taxon>Bacteria</taxon>
        <taxon>Pseudomonadati</taxon>
        <taxon>Bacteroidota</taxon>
        <taxon>Cytophagia</taxon>
        <taxon>Cytophagales</taxon>
        <taxon>Cytophagaceae</taxon>
        <taxon>Rhabdobacter</taxon>
    </lineage>
</organism>
<dbReference type="EMBL" id="JACHGF010000002">
    <property type="protein sequence ID" value="MBB5282968.1"/>
    <property type="molecule type" value="Genomic_DNA"/>
</dbReference>
<proteinExistence type="predicted"/>
<sequence>MKTKKIIDLLCRLGILLAASLMASTARGDRPALTLTVEVEERLAVDSLFVRFRHTTLPQATPEADMLCLKRSGPRTFVYAGRFPQARGQFSLHIRPAAGSIWEDRYAYLPLTPAFYWEAGDSLTLLIQKRQAGKPIGSPMYDYAYTFRGKGAAKYNAWLRVYRTYLQAPTARPAERLTLDYQEMASWSQIRAALDTLQSQRAALDDFHYDLFRADLVGGQSERFARLKSLGETSRDSGWCRDVLARQLMSPLDSLAGAIPGPVAYHSRALIHYQFERLRFEAHLAALGGDPFDLLEAVATRYEGGFRDRLWLNLFLQNTEGRDLVRDYQRVRGQMTDAACQQALREVVVRLPGMPVLDFELPDLAGNRVRLADLRGKVVFLDAWFTGCGACAAYYRQVLKPAKEALKAETDIVFVSLSVDRSEALWRKSVASGTYTSARAVNLYTEGQGLDHTWTRQYRWEGVPKLMVVTREGKIHQLYENGLAEDIRTAEALVRSLQAVKSER</sequence>
<dbReference type="InterPro" id="IPR013740">
    <property type="entry name" value="Redoxin"/>
</dbReference>
<dbReference type="PANTHER" id="PTHR42852">
    <property type="entry name" value="THIOL:DISULFIDE INTERCHANGE PROTEIN DSBE"/>
    <property type="match status" value="1"/>
</dbReference>
<dbReference type="GO" id="GO:0016853">
    <property type="term" value="F:isomerase activity"/>
    <property type="evidence" value="ECO:0007669"/>
    <property type="project" value="UniProtKB-KW"/>
</dbReference>
<dbReference type="AlphaFoldDB" id="A0A840TSL1"/>
<dbReference type="Proteomes" id="UP000557307">
    <property type="component" value="Unassembled WGS sequence"/>
</dbReference>
<keyword evidence="3" id="KW-0413">Isomerase</keyword>
<protein>
    <submittedName>
        <fullName evidence="3">Thiol-disulfide isomerase/thioredoxin</fullName>
    </submittedName>
</protein>
<feature type="chain" id="PRO_5032803322" evidence="1">
    <location>
        <begin position="24"/>
        <end position="504"/>
    </location>
</feature>
<feature type="domain" description="Thioredoxin" evidence="2">
    <location>
        <begin position="350"/>
        <end position="499"/>
    </location>
</feature>
<reference evidence="3 4" key="1">
    <citation type="submission" date="2020-08" db="EMBL/GenBank/DDBJ databases">
        <title>Genomic Encyclopedia of Type Strains, Phase IV (KMG-IV): sequencing the most valuable type-strain genomes for metagenomic binning, comparative biology and taxonomic classification.</title>
        <authorList>
            <person name="Goeker M."/>
        </authorList>
    </citation>
    <scope>NUCLEOTIDE SEQUENCE [LARGE SCALE GENOMIC DNA]</scope>
    <source>
        <strain evidence="3 4">DSM 105074</strain>
    </source>
</reference>
<dbReference type="InterPro" id="IPR036249">
    <property type="entry name" value="Thioredoxin-like_sf"/>
</dbReference>
<gene>
    <name evidence="3" type="ORF">HNQ92_001094</name>
</gene>
<dbReference type="InterPro" id="IPR013766">
    <property type="entry name" value="Thioredoxin_domain"/>
</dbReference>
<dbReference type="InterPro" id="IPR050553">
    <property type="entry name" value="Thioredoxin_ResA/DsbE_sf"/>
</dbReference>
<evidence type="ECO:0000313" key="4">
    <source>
        <dbReference type="Proteomes" id="UP000557307"/>
    </source>
</evidence>
<keyword evidence="4" id="KW-1185">Reference proteome</keyword>
<evidence type="ECO:0000256" key="1">
    <source>
        <dbReference type="SAM" id="SignalP"/>
    </source>
</evidence>
<accession>A0A840TSL1</accession>
<dbReference type="SUPFAM" id="SSF52833">
    <property type="entry name" value="Thioredoxin-like"/>
    <property type="match status" value="1"/>
</dbReference>
<comment type="caution">
    <text evidence="3">The sequence shown here is derived from an EMBL/GenBank/DDBJ whole genome shotgun (WGS) entry which is preliminary data.</text>
</comment>
<name>A0A840TSL1_9BACT</name>
<feature type="signal peptide" evidence="1">
    <location>
        <begin position="1"/>
        <end position="23"/>
    </location>
</feature>
<dbReference type="PROSITE" id="PS51352">
    <property type="entry name" value="THIOREDOXIN_2"/>
    <property type="match status" value="1"/>
</dbReference>
<keyword evidence="1" id="KW-0732">Signal</keyword>
<dbReference type="CDD" id="cd02966">
    <property type="entry name" value="TlpA_like_family"/>
    <property type="match status" value="1"/>
</dbReference>
<evidence type="ECO:0000313" key="3">
    <source>
        <dbReference type="EMBL" id="MBB5282968.1"/>
    </source>
</evidence>
<dbReference type="RefSeq" id="WP_184171964.1">
    <property type="nucleotide sequence ID" value="NZ_JACHGF010000002.1"/>
</dbReference>
<dbReference type="PANTHER" id="PTHR42852:SF13">
    <property type="entry name" value="PROTEIN DIPZ"/>
    <property type="match status" value="1"/>
</dbReference>
<dbReference type="GO" id="GO:0016491">
    <property type="term" value="F:oxidoreductase activity"/>
    <property type="evidence" value="ECO:0007669"/>
    <property type="project" value="InterPro"/>
</dbReference>
<dbReference type="Pfam" id="PF08534">
    <property type="entry name" value="Redoxin"/>
    <property type="match status" value="1"/>
</dbReference>
<evidence type="ECO:0000259" key="2">
    <source>
        <dbReference type="PROSITE" id="PS51352"/>
    </source>
</evidence>
<dbReference type="Gene3D" id="3.40.30.10">
    <property type="entry name" value="Glutaredoxin"/>
    <property type="match status" value="1"/>
</dbReference>